<dbReference type="Gene3D" id="2.130.10.30">
    <property type="entry name" value="Regulator of chromosome condensation 1/beta-lactamase-inhibitor protein II"/>
    <property type="match status" value="1"/>
</dbReference>
<evidence type="ECO:0000313" key="3">
    <source>
        <dbReference type="EMBL" id="GCC41266.1"/>
    </source>
</evidence>
<dbReference type="AlphaFoldDB" id="A0A401TF65"/>
<keyword evidence="1" id="KW-0677">Repeat</keyword>
<dbReference type="InterPro" id="IPR000408">
    <property type="entry name" value="Reg_chr_condens"/>
</dbReference>
<dbReference type="InterPro" id="IPR009091">
    <property type="entry name" value="RCC1/BLIP-II"/>
</dbReference>
<evidence type="ECO:0000313" key="4">
    <source>
        <dbReference type="Proteomes" id="UP000287033"/>
    </source>
</evidence>
<dbReference type="Proteomes" id="UP000287033">
    <property type="component" value="Unassembled WGS sequence"/>
</dbReference>
<dbReference type="PROSITE" id="PS50012">
    <property type="entry name" value="RCC1_3"/>
    <property type="match status" value="1"/>
</dbReference>
<dbReference type="OrthoDB" id="8068875at2759"/>
<reference evidence="3 4" key="1">
    <citation type="journal article" date="2018" name="Nat. Ecol. Evol.">
        <title>Shark genomes provide insights into elasmobranch evolution and the origin of vertebrates.</title>
        <authorList>
            <person name="Hara Y"/>
            <person name="Yamaguchi K"/>
            <person name="Onimaru K"/>
            <person name="Kadota M"/>
            <person name="Koyanagi M"/>
            <person name="Keeley SD"/>
            <person name="Tatsumi K"/>
            <person name="Tanaka K"/>
            <person name="Motone F"/>
            <person name="Kageyama Y"/>
            <person name="Nozu R"/>
            <person name="Adachi N"/>
            <person name="Nishimura O"/>
            <person name="Nakagawa R"/>
            <person name="Tanegashima C"/>
            <person name="Kiyatake I"/>
            <person name="Matsumoto R"/>
            <person name="Murakumo K"/>
            <person name="Nishida K"/>
            <person name="Terakita A"/>
            <person name="Kuratani S"/>
            <person name="Sato K"/>
            <person name="Hyodo S Kuraku.S."/>
        </authorList>
    </citation>
    <scope>NUCLEOTIDE SEQUENCE [LARGE SCALE GENOMIC DNA]</scope>
</reference>
<organism evidence="3 4">
    <name type="scientific">Chiloscyllium punctatum</name>
    <name type="common">Brownbanded bambooshark</name>
    <name type="synonym">Hemiscyllium punctatum</name>
    <dbReference type="NCBI Taxonomy" id="137246"/>
    <lineage>
        <taxon>Eukaryota</taxon>
        <taxon>Metazoa</taxon>
        <taxon>Chordata</taxon>
        <taxon>Craniata</taxon>
        <taxon>Vertebrata</taxon>
        <taxon>Chondrichthyes</taxon>
        <taxon>Elasmobranchii</taxon>
        <taxon>Galeomorphii</taxon>
        <taxon>Galeoidea</taxon>
        <taxon>Orectolobiformes</taxon>
        <taxon>Hemiscylliidae</taxon>
        <taxon>Chiloscyllium</taxon>
    </lineage>
</organism>
<evidence type="ECO:0000256" key="2">
    <source>
        <dbReference type="PROSITE-ProRule" id="PRU00235"/>
    </source>
</evidence>
<keyword evidence="4" id="KW-1185">Reference proteome</keyword>
<dbReference type="PROSITE" id="PS00626">
    <property type="entry name" value="RCC1_2"/>
    <property type="match status" value="1"/>
</dbReference>
<dbReference type="InterPro" id="IPR051625">
    <property type="entry name" value="Signaling_Regulatory_Domain"/>
</dbReference>
<sequence length="120" mass="13381">MLCWGSGASHQLGLKHQTSSELQEVECPRNRAVKAVCCGERHSVFLVDDGTVFTCGENEKGQLARQESGPPSIGKVSNWAGCRRRCKHSARPRYRSVPNPNRTLQLSQCATDWFAYCRSL</sequence>
<protein>
    <submittedName>
        <fullName evidence="3">Uncharacterized protein</fullName>
    </submittedName>
</protein>
<dbReference type="PANTHER" id="PTHR22872">
    <property type="entry name" value="BTK-BINDING PROTEIN-RELATED"/>
    <property type="match status" value="1"/>
</dbReference>
<dbReference type="STRING" id="137246.A0A401TF65"/>
<feature type="repeat" description="RCC1" evidence="2">
    <location>
        <begin position="1"/>
        <end position="49"/>
    </location>
</feature>
<dbReference type="EMBL" id="BEZZ01053019">
    <property type="protein sequence ID" value="GCC41266.1"/>
    <property type="molecule type" value="Genomic_DNA"/>
</dbReference>
<proteinExistence type="predicted"/>
<accession>A0A401TF65</accession>
<name>A0A401TF65_CHIPU</name>
<comment type="caution">
    <text evidence="3">The sequence shown here is derived from an EMBL/GenBank/DDBJ whole genome shotgun (WGS) entry which is preliminary data.</text>
</comment>
<evidence type="ECO:0000256" key="1">
    <source>
        <dbReference type="ARBA" id="ARBA00022737"/>
    </source>
</evidence>
<gene>
    <name evidence="3" type="ORF">chiPu_0025149</name>
</gene>
<dbReference type="Pfam" id="PF13540">
    <property type="entry name" value="RCC1_2"/>
    <property type="match status" value="1"/>
</dbReference>
<dbReference type="SUPFAM" id="SSF50985">
    <property type="entry name" value="RCC1/BLIP-II"/>
    <property type="match status" value="1"/>
</dbReference>